<name>A0A1R1XIN9_9FUNG</name>
<dbReference type="AlphaFoldDB" id="A0A1R1XIN9"/>
<feature type="region of interest" description="Disordered" evidence="1">
    <location>
        <begin position="262"/>
        <end position="300"/>
    </location>
</feature>
<keyword evidence="3" id="KW-1185">Reference proteome</keyword>
<dbReference type="EMBL" id="LSSN01003042">
    <property type="protein sequence ID" value="OMJ14494.1"/>
    <property type="molecule type" value="Genomic_DNA"/>
</dbReference>
<evidence type="ECO:0000313" key="3">
    <source>
        <dbReference type="Proteomes" id="UP000187283"/>
    </source>
</evidence>
<feature type="region of interest" description="Disordered" evidence="1">
    <location>
        <begin position="213"/>
        <end position="246"/>
    </location>
</feature>
<organism evidence="2 3">
    <name type="scientific">Smittium culicis</name>
    <dbReference type="NCBI Taxonomy" id="133412"/>
    <lineage>
        <taxon>Eukaryota</taxon>
        <taxon>Fungi</taxon>
        <taxon>Fungi incertae sedis</taxon>
        <taxon>Zoopagomycota</taxon>
        <taxon>Kickxellomycotina</taxon>
        <taxon>Harpellomycetes</taxon>
        <taxon>Harpellales</taxon>
        <taxon>Legeriomycetaceae</taxon>
        <taxon>Smittium</taxon>
    </lineage>
</organism>
<sequence length="300" mass="33972">MEVQELRKERALPRDVDMQEVDENYVARPPIVDLKVPQGLIDIMPHIEEDFYKSIGCEEETKEVIQACLRSSTMDYSPPPLNENITSAAKKTDATLYGIQIALSQATRPLDNFVYRKYREDAECAKEDEGVALASAIRLILANIATNISQIRMENVYQAMNIPGKTQQLEGTTTKPLFDQEQLDKAIATIKPVKRTRLRKPFQKRQQYGVYQNPASTTATAPTQQSGQTHYTTGFPNRGRGSVRGRRRGSYWVPLQTLQWEGDSRCSGKPGTDLRATRGSRTSWGRGFIYPSKPQKESRR</sequence>
<evidence type="ECO:0000313" key="2">
    <source>
        <dbReference type="EMBL" id="OMJ14494.1"/>
    </source>
</evidence>
<comment type="caution">
    <text evidence="2">The sequence shown here is derived from an EMBL/GenBank/DDBJ whole genome shotgun (WGS) entry which is preliminary data.</text>
</comment>
<feature type="compositionally biased region" description="Low complexity" evidence="1">
    <location>
        <begin position="214"/>
        <end position="229"/>
    </location>
</feature>
<reference evidence="2 3" key="1">
    <citation type="submission" date="2017-01" db="EMBL/GenBank/DDBJ databases">
        <authorList>
            <person name="Mah S.A."/>
            <person name="Swanson W.J."/>
            <person name="Moy G.W."/>
            <person name="Vacquier V.D."/>
        </authorList>
    </citation>
    <scope>NUCLEOTIDE SEQUENCE [LARGE SCALE GENOMIC DNA]</scope>
    <source>
        <strain evidence="2 3">GSMNP</strain>
    </source>
</reference>
<accession>A0A1R1XIN9</accession>
<protein>
    <submittedName>
        <fullName evidence="2">Uncharacterized protein</fullName>
    </submittedName>
</protein>
<dbReference type="Proteomes" id="UP000187283">
    <property type="component" value="Unassembled WGS sequence"/>
</dbReference>
<gene>
    <name evidence="2" type="ORF">AYI70_g7832</name>
</gene>
<evidence type="ECO:0000256" key="1">
    <source>
        <dbReference type="SAM" id="MobiDB-lite"/>
    </source>
</evidence>
<proteinExistence type="predicted"/>
<dbReference type="OrthoDB" id="2358184at2759"/>